<evidence type="ECO:0008006" key="7">
    <source>
        <dbReference type="Google" id="ProtNLM"/>
    </source>
</evidence>
<name>A0A0R2HZB2_CARDV</name>
<dbReference type="Pfam" id="PF04203">
    <property type="entry name" value="Sortase"/>
    <property type="match status" value="1"/>
</dbReference>
<dbReference type="CDD" id="cd06165">
    <property type="entry name" value="Sortase_A"/>
    <property type="match status" value="1"/>
</dbReference>
<evidence type="ECO:0000256" key="3">
    <source>
        <dbReference type="ARBA" id="ARBA00022807"/>
    </source>
</evidence>
<organism evidence="5 6">
    <name type="scientific">Carnobacterium divergens DSM 20623</name>
    <dbReference type="NCBI Taxonomy" id="1449336"/>
    <lineage>
        <taxon>Bacteria</taxon>
        <taxon>Bacillati</taxon>
        <taxon>Bacillota</taxon>
        <taxon>Bacilli</taxon>
        <taxon>Lactobacillales</taxon>
        <taxon>Carnobacteriaceae</taxon>
        <taxon>Carnobacterium</taxon>
    </lineage>
</organism>
<evidence type="ECO:0000313" key="5">
    <source>
        <dbReference type="EMBL" id="KRN58024.1"/>
    </source>
</evidence>
<dbReference type="EMBL" id="JQBS01000001">
    <property type="protein sequence ID" value="KRN58024.1"/>
    <property type="molecule type" value="Genomic_DNA"/>
</dbReference>
<dbReference type="SUPFAM" id="SSF63817">
    <property type="entry name" value="Sortase"/>
    <property type="match status" value="1"/>
</dbReference>
<evidence type="ECO:0000256" key="2">
    <source>
        <dbReference type="ARBA" id="ARBA00022801"/>
    </source>
</evidence>
<reference evidence="5 6" key="1">
    <citation type="journal article" date="2015" name="Genome Announc.">
        <title>Expanding the biotechnology potential of lactobacilli through comparative genomics of 213 strains and associated genera.</title>
        <authorList>
            <person name="Sun Z."/>
            <person name="Harris H.M."/>
            <person name="McCann A."/>
            <person name="Guo C."/>
            <person name="Argimon S."/>
            <person name="Zhang W."/>
            <person name="Yang X."/>
            <person name="Jeffery I.B."/>
            <person name="Cooney J.C."/>
            <person name="Kagawa T.F."/>
            <person name="Liu W."/>
            <person name="Song Y."/>
            <person name="Salvetti E."/>
            <person name="Wrobel A."/>
            <person name="Rasinkangas P."/>
            <person name="Parkhill J."/>
            <person name="Rea M.C."/>
            <person name="O'Sullivan O."/>
            <person name="Ritari J."/>
            <person name="Douillard F.P."/>
            <person name="Paul Ross R."/>
            <person name="Yang R."/>
            <person name="Briner A.E."/>
            <person name="Felis G.E."/>
            <person name="de Vos W.M."/>
            <person name="Barrangou R."/>
            <person name="Klaenhammer T.R."/>
            <person name="Caufield P.W."/>
            <person name="Cui Y."/>
            <person name="Zhang H."/>
            <person name="O'Toole P.W."/>
        </authorList>
    </citation>
    <scope>NUCLEOTIDE SEQUENCE [LARGE SCALE GENOMIC DNA]</scope>
    <source>
        <strain evidence="5 6">DSM 20623</strain>
    </source>
</reference>
<dbReference type="GO" id="GO:0006508">
    <property type="term" value="P:proteolysis"/>
    <property type="evidence" value="ECO:0007669"/>
    <property type="project" value="UniProtKB-KW"/>
</dbReference>
<dbReference type="AlphaFoldDB" id="A0A0R2HZB2"/>
<protein>
    <recommendedName>
        <fullName evidence="7">Sortase</fullName>
    </recommendedName>
</protein>
<evidence type="ECO:0000313" key="6">
    <source>
        <dbReference type="Proteomes" id="UP000051658"/>
    </source>
</evidence>
<gene>
    <name evidence="5" type="ORF">IV74_GL001283</name>
</gene>
<evidence type="ECO:0000256" key="1">
    <source>
        <dbReference type="ARBA" id="ARBA00022670"/>
    </source>
</evidence>
<accession>A0A0R2HZB2</accession>
<dbReference type="Gene3D" id="2.40.260.10">
    <property type="entry name" value="Sortase"/>
    <property type="match status" value="1"/>
</dbReference>
<dbReference type="InterPro" id="IPR023365">
    <property type="entry name" value="Sortase_dom-sf"/>
</dbReference>
<dbReference type="eggNOG" id="COG3764">
    <property type="taxonomic scope" value="Bacteria"/>
</dbReference>
<keyword evidence="3" id="KW-0788">Thiol protease</keyword>
<dbReference type="InterPro" id="IPR005754">
    <property type="entry name" value="Sortase"/>
</dbReference>
<proteinExistence type="predicted"/>
<dbReference type="InterPro" id="IPR042007">
    <property type="entry name" value="Sortase_A"/>
</dbReference>
<comment type="caution">
    <text evidence="5">The sequence shown here is derived from an EMBL/GenBank/DDBJ whole genome shotgun (WGS) entry which is preliminary data.</text>
</comment>
<dbReference type="Proteomes" id="UP000051658">
    <property type="component" value="Unassembled WGS sequence"/>
</dbReference>
<feature type="active site" description="Proton donor/acceptor" evidence="4">
    <location>
        <position position="119"/>
    </location>
</feature>
<dbReference type="RefSeq" id="WP_051915574.1">
    <property type="nucleotide sequence ID" value="NZ_JQBS01000001.1"/>
</dbReference>
<evidence type="ECO:0000256" key="4">
    <source>
        <dbReference type="PIRSR" id="PIRSR605754-1"/>
    </source>
</evidence>
<dbReference type="PATRIC" id="fig|1449336.4.peg.1308"/>
<keyword evidence="2" id="KW-0378">Hydrolase</keyword>
<sequence length="217" mass="24925">MKEAIKFVCKAAIVFLLLLFLYKNYQQTKLPQIGLTQNEYKEVIQKNRASDETQNEYVTSKKQQLSLTGVIVIPTLDLEMGIKEYSDNQQLFNQGMSETAIEYKPRQVMGEKNYTLISHNYLNTFDKLLSIKEGSLIYVTDFQKVYEYQTEEAYRINEADSSVVNDQAKKEITLITCVGEVGTVWRWIVKGKLVKSYDVSNVSPEIRNVFSKGSLGK</sequence>
<dbReference type="GeneID" id="89589781"/>
<feature type="active site" description="Acyl-thioester intermediate" evidence="4">
    <location>
        <position position="177"/>
    </location>
</feature>
<keyword evidence="1" id="KW-0645">Protease</keyword>
<dbReference type="GO" id="GO:0008234">
    <property type="term" value="F:cysteine-type peptidase activity"/>
    <property type="evidence" value="ECO:0007669"/>
    <property type="project" value="UniProtKB-KW"/>
</dbReference>
<keyword evidence="6" id="KW-1185">Reference proteome</keyword>